<evidence type="ECO:0000256" key="1">
    <source>
        <dbReference type="SAM" id="Phobius"/>
    </source>
</evidence>
<dbReference type="EMBL" id="BMZO01000002">
    <property type="protein sequence ID" value="GHC66004.1"/>
    <property type="molecule type" value="Genomic_DNA"/>
</dbReference>
<keyword evidence="1" id="KW-1133">Transmembrane helix</keyword>
<dbReference type="AlphaFoldDB" id="A0A8J3DKY8"/>
<gene>
    <name evidence="2" type="ORF">GCM10010136_09110</name>
</gene>
<comment type="caution">
    <text evidence="2">The sequence shown here is derived from an EMBL/GenBank/DDBJ whole genome shotgun (WGS) entry which is preliminary data.</text>
</comment>
<protein>
    <submittedName>
        <fullName evidence="2">Uncharacterized protein</fullName>
    </submittedName>
</protein>
<sequence>MLVPTDPQNEPGLDQSVTSISEAKRRATAGKGLVIFLAAFVAVGFCLYLLIAVYSGIVGN</sequence>
<organism evidence="2 3">
    <name type="scientific">Limoniibacter endophyticus</name>
    <dbReference type="NCBI Taxonomy" id="1565040"/>
    <lineage>
        <taxon>Bacteria</taxon>
        <taxon>Pseudomonadati</taxon>
        <taxon>Pseudomonadota</taxon>
        <taxon>Alphaproteobacteria</taxon>
        <taxon>Hyphomicrobiales</taxon>
        <taxon>Bartonellaceae</taxon>
        <taxon>Limoniibacter</taxon>
    </lineage>
</organism>
<proteinExistence type="predicted"/>
<keyword evidence="3" id="KW-1185">Reference proteome</keyword>
<keyword evidence="1" id="KW-0472">Membrane</keyword>
<reference evidence="2" key="2">
    <citation type="submission" date="2020-09" db="EMBL/GenBank/DDBJ databases">
        <authorList>
            <person name="Sun Q."/>
            <person name="Kim S."/>
        </authorList>
    </citation>
    <scope>NUCLEOTIDE SEQUENCE</scope>
    <source>
        <strain evidence="2">KCTC 42097</strain>
    </source>
</reference>
<dbReference type="Proteomes" id="UP000641137">
    <property type="component" value="Unassembled WGS sequence"/>
</dbReference>
<evidence type="ECO:0000313" key="2">
    <source>
        <dbReference type="EMBL" id="GHC66004.1"/>
    </source>
</evidence>
<accession>A0A8J3DKY8</accession>
<keyword evidence="1" id="KW-0812">Transmembrane</keyword>
<reference evidence="2" key="1">
    <citation type="journal article" date="2014" name="Int. J. Syst. Evol. Microbiol.">
        <title>Complete genome sequence of Corynebacterium casei LMG S-19264T (=DSM 44701T), isolated from a smear-ripened cheese.</title>
        <authorList>
            <consortium name="US DOE Joint Genome Institute (JGI-PGF)"/>
            <person name="Walter F."/>
            <person name="Albersmeier A."/>
            <person name="Kalinowski J."/>
            <person name="Ruckert C."/>
        </authorList>
    </citation>
    <scope>NUCLEOTIDE SEQUENCE</scope>
    <source>
        <strain evidence="2">KCTC 42097</strain>
    </source>
</reference>
<feature type="transmembrane region" description="Helical" evidence="1">
    <location>
        <begin position="33"/>
        <end position="57"/>
    </location>
</feature>
<evidence type="ECO:0000313" key="3">
    <source>
        <dbReference type="Proteomes" id="UP000641137"/>
    </source>
</evidence>
<name>A0A8J3DKY8_9HYPH</name>